<sequence>MINLIGWIGNLFFVLGALFLAKKWIAGWWMQILGNLCYVAFAILMGLNGGSLLALSVLLTIINYYGLKKWRNSEWVEIQ</sequence>
<reference evidence="2" key="1">
    <citation type="journal article" date="2015" name="Nature">
        <title>Complex archaea that bridge the gap between prokaryotes and eukaryotes.</title>
        <authorList>
            <person name="Spang A."/>
            <person name="Saw J.H."/>
            <person name="Jorgensen S.L."/>
            <person name="Zaremba-Niedzwiedzka K."/>
            <person name="Martijn J."/>
            <person name="Lind A.E."/>
            <person name="van Eijk R."/>
            <person name="Schleper C."/>
            <person name="Guy L."/>
            <person name="Ettema T.J."/>
        </authorList>
    </citation>
    <scope>NUCLEOTIDE SEQUENCE</scope>
</reference>
<gene>
    <name evidence="2" type="ORF">LCGC14_1934120</name>
</gene>
<accession>A0A0F9GAK5</accession>
<feature type="transmembrane region" description="Helical" evidence="1">
    <location>
        <begin position="38"/>
        <end position="65"/>
    </location>
</feature>
<protein>
    <recommendedName>
        <fullName evidence="3">Nicotinamide riboside transporter PnuC</fullName>
    </recommendedName>
</protein>
<name>A0A0F9GAK5_9ZZZZ</name>
<evidence type="ECO:0008006" key="3">
    <source>
        <dbReference type="Google" id="ProtNLM"/>
    </source>
</evidence>
<proteinExistence type="predicted"/>
<dbReference type="AlphaFoldDB" id="A0A0F9GAK5"/>
<feature type="transmembrane region" description="Helical" evidence="1">
    <location>
        <begin position="7"/>
        <end position="26"/>
    </location>
</feature>
<comment type="caution">
    <text evidence="2">The sequence shown here is derived from an EMBL/GenBank/DDBJ whole genome shotgun (WGS) entry which is preliminary data.</text>
</comment>
<evidence type="ECO:0000256" key="1">
    <source>
        <dbReference type="SAM" id="Phobius"/>
    </source>
</evidence>
<keyword evidence="1" id="KW-0472">Membrane</keyword>
<organism evidence="2">
    <name type="scientific">marine sediment metagenome</name>
    <dbReference type="NCBI Taxonomy" id="412755"/>
    <lineage>
        <taxon>unclassified sequences</taxon>
        <taxon>metagenomes</taxon>
        <taxon>ecological metagenomes</taxon>
    </lineage>
</organism>
<keyword evidence="1" id="KW-1133">Transmembrane helix</keyword>
<dbReference type="EMBL" id="LAZR01020819">
    <property type="protein sequence ID" value="KKL87501.1"/>
    <property type="molecule type" value="Genomic_DNA"/>
</dbReference>
<evidence type="ECO:0000313" key="2">
    <source>
        <dbReference type="EMBL" id="KKL87501.1"/>
    </source>
</evidence>
<keyword evidence="1" id="KW-0812">Transmembrane</keyword>